<reference evidence="2" key="1">
    <citation type="journal article" date="2014" name="Genome Announc.">
        <title>Draft genome sequences of six enterohepatic helicobacter species isolated from humans and one from rhesus macaques.</title>
        <authorList>
            <person name="Shen Z."/>
            <person name="Sheh A."/>
            <person name="Young S.K."/>
            <person name="Abouelliel A."/>
            <person name="Ward D.V."/>
            <person name="Earl A.M."/>
            <person name="Fox J.G."/>
        </authorList>
    </citation>
    <scope>NUCLEOTIDE SEQUENCE [LARGE SCALE GENOMIC DNA]</scope>
    <source>
        <strain evidence="2">CCUG 18818</strain>
    </source>
</reference>
<name>A0ABN0B8R5_9HELI</name>
<gene>
    <name evidence="1" type="ORF">HCCG_00439</name>
</gene>
<evidence type="ECO:0000313" key="2">
    <source>
        <dbReference type="Proteomes" id="UP000005755"/>
    </source>
</evidence>
<organism evidence="1 2">
    <name type="scientific">Helicobacter cinaedi CCUG 18818 = ATCC BAA-847</name>
    <dbReference type="NCBI Taxonomy" id="537971"/>
    <lineage>
        <taxon>Bacteria</taxon>
        <taxon>Pseudomonadati</taxon>
        <taxon>Campylobacterota</taxon>
        <taxon>Epsilonproteobacteria</taxon>
        <taxon>Campylobacterales</taxon>
        <taxon>Helicobacteraceae</taxon>
        <taxon>Helicobacter</taxon>
    </lineage>
</organism>
<dbReference type="EMBL" id="DS990391">
    <property type="protein sequence ID" value="EFR45893.1"/>
    <property type="molecule type" value="Genomic_DNA"/>
</dbReference>
<sequence>MFLCVYYITKQSPQTHKIRHLNAFYPLKNKSFFSISIDEIFIRMKLSRELLI</sequence>
<dbReference type="Proteomes" id="UP000005755">
    <property type="component" value="Unassembled WGS sequence"/>
</dbReference>
<accession>A0ABN0B8R5</accession>
<protein>
    <submittedName>
        <fullName evidence="1">Uncharacterized protein</fullName>
    </submittedName>
</protein>
<evidence type="ECO:0000313" key="1">
    <source>
        <dbReference type="EMBL" id="EFR45893.1"/>
    </source>
</evidence>
<proteinExistence type="predicted"/>
<keyword evidence="2" id="KW-1185">Reference proteome</keyword>